<dbReference type="InParanoid" id="A0A0C3NH71"/>
<proteinExistence type="predicted"/>
<evidence type="ECO:0000313" key="1">
    <source>
        <dbReference type="EMBL" id="KIN94808.1"/>
    </source>
</evidence>
<keyword evidence="2" id="KW-1185">Reference proteome</keyword>
<evidence type="ECO:0000313" key="2">
    <source>
        <dbReference type="Proteomes" id="UP000054217"/>
    </source>
</evidence>
<sequence length="75" mass="8654">MSLQKDIYLVIGGSSCMLTHRRTPGEGRLRHSVSVLDIVQRHRNVPFYTGNATNKWDVLNLLKKCQTKFQILKEL</sequence>
<name>A0A0C3NH71_PISTI</name>
<organism evidence="1 2">
    <name type="scientific">Pisolithus tinctorius Marx 270</name>
    <dbReference type="NCBI Taxonomy" id="870435"/>
    <lineage>
        <taxon>Eukaryota</taxon>
        <taxon>Fungi</taxon>
        <taxon>Dikarya</taxon>
        <taxon>Basidiomycota</taxon>
        <taxon>Agaricomycotina</taxon>
        <taxon>Agaricomycetes</taxon>
        <taxon>Agaricomycetidae</taxon>
        <taxon>Boletales</taxon>
        <taxon>Sclerodermatineae</taxon>
        <taxon>Pisolithaceae</taxon>
        <taxon>Pisolithus</taxon>
    </lineage>
</organism>
<dbReference type="AlphaFoldDB" id="A0A0C3NH71"/>
<protein>
    <submittedName>
        <fullName evidence="1">Uncharacterized protein</fullName>
    </submittedName>
</protein>
<dbReference type="Proteomes" id="UP000054217">
    <property type="component" value="Unassembled WGS sequence"/>
</dbReference>
<dbReference type="HOGENOM" id="CLU_2672060_0_0_1"/>
<dbReference type="EMBL" id="KN832085">
    <property type="protein sequence ID" value="KIN94808.1"/>
    <property type="molecule type" value="Genomic_DNA"/>
</dbReference>
<dbReference type="OrthoDB" id="10058185at2759"/>
<gene>
    <name evidence="1" type="ORF">M404DRAFT_369797</name>
</gene>
<accession>A0A0C3NH71</accession>
<reference evidence="2" key="2">
    <citation type="submission" date="2015-01" db="EMBL/GenBank/DDBJ databases">
        <title>Evolutionary Origins and Diversification of the Mycorrhizal Mutualists.</title>
        <authorList>
            <consortium name="DOE Joint Genome Institute"/>
            <consortium name="Mycorrhizal Genomics Consortium"/>
            <person name="Kohler A."/>
            <person name="Kuo A."/>
            <person name="Nagy L.G."/>
            <person name="Floudas D."/>
            <person name="Copeland A."/>
            <person name="Barry K.W."/>
            <person name="Cichocki N."/>
            <person name="Veneault-Fourrey C."/>
            <person name="LaButti K."/>
            <person name="Lindquist E.A."/>
            <person name="Lipzen A."/>
            <person name="Lundell T."/>
            <person name="Morin E."/>
            <person name="Murat C."/>
            <person name="Riley R."/>
            <person name="Ohm R."/>
            <person name="Sun H."/>
            <person name="Tunlid A."/>
            <person name="Henrissat B."/>
            <person name="Grigoriev I.V."/>
            <person name="Hibbett D.S."/>
            <person name="Martin F."/>
        </authorList>
    </citation>
    <scope>NUCLEOTIDE SEQUENCE [LARGE SCALE GENOMIC DNA]</scope>
    <source>
        <strain evidence="2">Marx 270</strain>
    </source>
</reference>
<reference evidence="1 2" key="1">
    <citation type="submission" date="2014-04" db="EMBL/GenBank/DDBJ databases">
        <authorList>
            <consortium name="DOE Joint Genome Institute"/>
            <person name="Kuo A."/>
            <person name="Kohler A."/>
            <person name="Costa M.D."/>
            <person name="Nagy L.G."/>
            <person name="Floudas D."/>
            <person name="Copeland A."/>
            <person name="Barry K.W."/>
            <person name="Cichocki N."/>
            <person name="Veneault-Fourrey C."/>
            <person name="LaButti K."/>
            <person name="Lindquist E.A."/>
            <person name="Lipzen A."/>
            <person name="Lundell T."/>
            <person name="Morin E."/>
            <person name="Murat C."/>
            <person name="Sun H."/>
            <person name="Tunlid A."/>
            <person name="Henrissat B."/>
            <person name="Grigoriev I.V."/>
            <person name="Hibbett D.S."/>
            <person name="Martin F."/>
            <person name="Nordberg H.P."/>
            <person name="Cantor M.N."/>
            <person name="Hua S.X."/>
        </authorList>
    </citation>
    <scope>NUCLEOTIDE SEQUENCE [LARGE SCALE GENOMIC DNA]</scope>
    <source>
        <strain evidence="1 2">Marx 270</strain>
    </source>
</reference>